<comment type="pathway">
    <text evidence="1">Cofactor biosynthesis; riboflavin biosynthesis.</text>
</comment>
<keyword evidence="2" id="KW-0521">NADP</keyword>
<keyword evidence="3" id="KW-0560">Oxidoreductase</keyword>
<dbReference type="AlphaFoldDB" id="A0A291GZX9"/>
<accession>A0A291GZX9</accession>
<evidence type="ECO:0000256" key="3">
    <source>
        <dbReference type="ARBA" id="ARBA00023002"/>
    </source>
</evidence>
<dbReference type="Proteomes" id="UP000217889">
    <property type="component" value="Chromosome"/>
</dbReference>
<dbReference type="InterPro" id="IPR050765">
    <property type="entry name" value="Riboflavin_Biosynth_HTPR"/>
</dbReference>
<dbReference type="EMBL" id="CP023564">
    <property type="protein sequence ID" value="ATG55788.1"/>
    <property type="molecule type" value="Genomic_DNA"/>
</dbReference>
<dbReference type="InterPro" id="IPR002734">
    <property type="entry name" value="RibDG_C"/>
</dbReference>
<dbReference type="Gene3D" id="3.40.430.10">
    <property type="entry name" value="Dihydrofolate Reductase, subunit A"/>
    <property type="match status" value="1"/>
</dbReference>
<keyword evidence="6" id="KW-1185">Reference proteome</keyword>
<dbReference type="GO" id="GO:0009231">
    <property type="term" value="P:riboflavin biosynthetic process"/>
    <property type="evidence" value="ECO:0007669"/>
    <property type="project" value="InterPro"/>
</dbReference>
<dbReference type="OrthoDB" id="5243299at2"/>
<evidence type="ECO:0000256" key="2">
    <source>
        <dbReference type="ARBA" id="ARBA00022857"/>
    </source>
</evidence>
<dbReference type="NCBIfam" id="NF010663">
    <property type="entry name" value="PRK14059.1-1"/>
    <property type="match status" value="1"/>
</dbReference>
<feature type="domain" description="Bacterial bifunctional deaminase-reductase C-terminal" evidence="4">
    <location>
        <begin position="30"/>
        <end position="239"/>
    </location>
</feature>
<sequence>MTPIHALGPDPSAELTDAQLLELYAPPTGPWLRMNFVSSLDGAVTRDGLSGGLGDEADHRVFELLRRWADVVLLGAGTARAEGYGAMRLPAEAEQWRVAQGLTPQPVFALVTGRLDLDPGSPIFRDAPVRPLVLTVASAPAERRSALADVADVIDVGETVVEPSQVRDELVGRGLSRIHSEGGPTLFGSFLEAGTVDELCLTLAPTLEAGQAGRIAHAPLAAPTAMRLATVLRSGDELLLRYTRAAG</sequence>
<organism evidence="5 6">
    <name type="scientific">Brachybacterium ginsengisoli</name>
    <dbReference type="NCBI Taxonomy" id="1331682"/>
    <lineage>
        <taxon>Bacteria</taxon>
        <taxon>Bacillati</taxon>
        <taxon>Actinomycetota</taxon>
        <taxon>Actinomycetes</taxon>
        <taxon>Micrococcales</taxon>
        <taxon>Dermabacteraceae</taxon>
        <taxon>Brachybacterium</taxon>
    </lineage>
</organism>
<reference evidence="5 6" key="1">
    <citation type="journal article" date="2014" name="Int. J. Syst. Evol. Microbiol.">
        <title>Brachybacterium ginsengisoli sp. nov., isolated from soil of a ginseng field.</title>
        <authorList>
            <person name="Hoang V.A."/>
            <person name="Kim Y.J."/>
            <person name="Nguyen N.L."/>
            <person name="Yang D.C."/>
        </authorList>
    </citation>
    <scope>NUCLEOTIDE SEQUENCE [LARGE SCALE GENOMIC DNA]</scope>
    <source>
        <strain evidence="5 6">DCY80</strain>
    </source>
</reference>
<gene>
    <name evidence="5" type="ORF">CFK41_14135</name>
</gene>
<proteinExistence type="predicted"/>
<protein>
    <recommendedName>
        <fullName evidence="4">Bacterial bifunctional deaminase-reductase C-terminal domain-containing protein</fullName>
    </recommendedName>
</protein>
<dbReference type="SUPFAM" id="SSF53597">
    <property type="entry name" value="Dihydrofolate reductase-like"/>
    <property type="match status" value="1"/>
</dbReference>
<evidence type="ECO:0000313" key="5">
    <source>
        <dbReference type="EMBL" id="ATG55788.1"/>
    </source>
</evidence>
<evidence type="ECO:0000259" key="4">
    <source>
        <dbReference type="Pfam" id="PF01872"/>
    </source>
</evidence>
<dbReference type="GO" id="GO:0008703">
    <property type="term" value="F:5-amino-6-(5-phosphoribosylamino)uracil reductase activity"/>
    <property type="evidence" value="ECO:0007669"/>
    <property type="project" value="InterPro"/>
</dbReference>
<dbReference type="PANTHER" id="PTHR38011:SF7">
    <property type="entry name" value="2,5-DIAMINO-6-RIBOSYLAMINO-4(3H)-PYRIMIDINONE 5'-PHOSPHATE REDUCTASE"/>
    <property type="match status" value="1"/>
</dbReference>
<dbReference type="RefSeq" id="WP_096800248.1">
    <property type="nucleotide sequence ID" value="NZ_CP023564.1"/>
</dbReference>
<name>A0A291GZX9_9MICO</name>
<dbReference type="PANTHER" id="PTHR38011">
    <property type="entry name" value="DIHYDROFOLATE REDUCTASE FAMILY PROTEIN (AFU_ORTHOLOGUE AFUA_8G06820)"/>
    <property type="match status" value="1"/>
</dbReference>
<evidence type="ECO:0000256" key="1">
    <source>
        <dbReference type="ARBA" id="ARBA00005104"/>
    </source>
</evidence>
<dbReference type="Pfam" id="PF01872">
    <property type="entry name" value="RibD_C"/>
    <property type="match status" value="1"/>
</dbReference>
<dbReference type="InterPro" id="IPR024072">
    <property type="entry name" value="DHFR-like_dom_sf"/>
</dbReference>
<dbReference type="KEGG" id="bgg:CFK41_14135"/>
<evidence type="ECO:0000313" key="6">
    <source>
        <dbReference type="Proteomes" id="UP000217889"/>
    </source>
</evidence>